<name>A0A1S5R3X5_9CAUD</name>
<sequence>MSFEIVEVGGVKTVSTKAACNHVYVVDVSGSMYSSLAQIRQHLKNIISVVAQPDDTFSVIYFSGKGQCGVVFENVLVSDVSTVTMMHDAIDRYLKTIGLTGFVDPIRKALTLNLDKSKVNNFIMLTDGYDNQSRRDDILNEATALQEMYQSITFIEYGFYADRELLSKMADAVNGVHIFAEGVVNYEAVIEDAVRGVARVQNVAVNVNKRAKHAVYIYNGQIRIAQAEDGVVHVPEDVERVHSIVPSDVVAKQLSEEHLFLILFYAAKTSNSELVWKCLTALGDVALVEQYQNAFTKQELSKFEESVQNAVFNVDARYVDGKDLNAVPNKNAPTVIDLLKTLAECEDANVVTDSPFWSYNRIGRASEAQAELPRFVQSPLSRVSLKGLVFNSERPNVSIQTTLGGTVLLPENEFKLDKVPSFITRNYTVIKDGIRNMNKLPVTFKATDADQLRQFKHEVIEENGGQCYWVFDLSKTPVINRNMVETVDQATFVARAERIESLKARLKVVKFLLEEKGGTTAKIAGLVNQYGEDAAKWLSSIGVRDYGYSAVGTTSVEATDEYESIQVLYKIKGLSSLPAIKAVRDKEASGKKLNFAESLIKAALDVCGAMDVKALESAKDIFTKEKRILEAAFANDVYTLVLGRQWFGEDDDITVDVTVSGQSAPMTISKVRKSVKI</sequence>
<dbReference type="Proteomes" id="UP000225821">
    <property type="component" value="Segment"/>
</dbReference>
<proteinExistence type="predicted"/>
<organism evidence="2 3">
    <name type="scientific">Pseudomonas phage pf16</name>
    <dbReference type="NCBI Taxonomy" id="1815630"/>
    <lineage>
        <taxon>Viruses</taxon>
        <taxon>Duplodnaviria</taxon>
        <taxon>Heunggongvirae</taxon>
        <taxon>Uroviricota</taxon>
        <taxon>Caudoviricetes</taxon>
        <taxon>Chakrabartyvirus</taxon>
        <taxon>Chakrabartyvirus pf16</taxon>
    </lineage>
</organism>
<evidence type="ECO:0000313" key="2">
    <source>
        <dbReference type="EMBL" id="AND75118.1"/>
    </source>
</evidence>
<dbReference type="EMBL" id="KU873925">
    <property type="protein sequence ID" value="AND75118.1"/>
    <property type="molecule type" value="Genomic_DNA"/>
</dbReference>
<dbReference type="InterPro" id="IPR036465">
    <property type="entry name" value="vWFA_dom_sf"/>
</dbReference>
<dbReference type="SUPFAM" id="SSF53300">
    <property type="entry name" value="vWA-like"/>
    <property type="match status" value="1"/>
</dbReference>
<feature type="domain" description="VWFA" evidence="1">
    <location>
        <begin position="21"/>
        <end position="197"/>
    </location>
</feature>
<keyword evidence="3" id="KW-1185">Reference proteome</keyword>
<evidence type="ECO:0000259" key="1">
    <source>
        <dbReference type="PROSITE" id="PS50234"/>
    </source>
</evidence>
<protein>
    <recommendedName>
        <fullName evidence="1">VWFA domain-containing protein</fullName>
    </recommendedName>
</protein>
<dbReference type="PROSITE" id="PS50234">
    <property type="entry name" value="VWFA"/>
    <property type="match status" value="1"/>
</dbReference>
<dbReference type="Gene3D" id="3.40.50.410">
    <property type="entry name" value="von Willebrand factor, type A domain"/>
    <property type="match status" value="1"/>
</dbReference>
<gene>
    <name evidence="2" type="ORF">pf16_195</name>
</gene>
<dbReference type="OrthoDB" id="537at10239"/>
<reference evidence="2 3" key="1">
    <citation type="submission" date="2016-03" db="EMBL/GenBank/DDBJ databases">
        <title>Characterisation of pf16 and phiPMW: Two novel phages infecting Pseudomonas putida PpG1.</title>
        <authorList>
            <person name="Magill D.J."/>
            <person name="Krylov V.N."/>
            <person name="Shaburova O.V."/>
            <person name="Allen C.C.R."/>
            <person name="McGrath J.W."/>
            <person name="Quinn J.P."/>
            <person name="Kulakov L.A."/>
        </authorList>
    </citation>
    <scope>NUCLEOTIDE SEQUENCE [LARGE SCALE GENOMIC DNA]</scope>
</reference>
<accession>A0A1S5R3X5</accession>
<dbReference type="InterPro" id="IPR002035">
    <property type="entry name" value="VWF_A"/>
</dbReference>
<dbReference type="SMART" id="SM00327">
    <property type="entry name" value="VWA"/>
    <property type="match status" value="1"/>
</dbReference>
<evidence type="ECO:0000313" key="3">
    <source>
        <dbReference type="Proteomes" id="UP000225821"/>
    </source>
</evidence>